<dbReference type="PANTHER" id="PTHR13273">
    <property type="entry name" value="ANAMORSIN"/>
    <property type="match status" value="1"/>
</dbReference>
<evidence type="ECO:0000256" key="9">
    <source>
        <dbReference type="ARBA" id="ARBA00023128"/>
    </source>
</evidence>
<proteinExistence type="inferred from homology"/>
<feature type="short sequence motif" description="Cx2C motif 1" evidence="10">
    <location>
        <begin position="285"/>
        <end position="288"/>
    </location>
</feature>
<name>A0AA38W1A0_9PEZI</name>
<feature type="binding site" evidence="10">
    <location>
        <position position="296"/>
    </location>
    <ligand>
        <name>[4Fe-4S] cluster</name>
        <dbReference type="ChEBI" id="CHEBI:49883"/>
    </ligand>
</feature>
<comment type="caution">
    <text evidence="13">The sequence shown here is derived from an EMBL/GenBank/DDBJ whole genome shotgun (WGS) entry which is preliminary data.</text>
</comment>
<keyword evidence="14" id="KW-1185">Reference proteome</keyword>
<dbReference type="GO" id="GO:0051537">
    <property type="term" value="F:2 iron, 2 sulfur cluster binding"/>
    <property type="evidence" value="ECO:0007669"/>
    <property type="project" value="UniProtKB-UniRule"/>
</dbReference>
<keyword evidence="6 10" id="KW-0479">Metal-binding</keyword>
<dbReference type="EMBL" id="JANBVN010000001">
    <property type="protein sequence ID" value="KAJ9165724.1"/>
    <property type="molecule type" value="Genomic_DNA"/>
</dbReference>
<feature type="binding site" evidence="10">
    <location>
        <position position="240"/>
    </location>
    <ligand>
        <name>[2Fe-2S] cluster</name>
        <dbReference type="ChEBI" id="CHEBI:190135"/>
    </ligand>
</feature>
<dbReference type="PANTHER" id="PTHR13273:SF14">
    <property type="entry name" value="ANAMORSIN"/>
    <property type="match status" value="1"/>
</dbReference>
<dbReference type="GO" id="GO:0046872">
    <property type="term" value="F:metal ion binding"/>
    <property type="evidence" value="ECO:0007669"/>
    <property type="project" value="UniProtKB-KW"/>
</dbReference>
<dbReference type="GO" id="GO:0016226">
    <property type="term" value="P:iron-sulfur cluster assembly"/>
    <property type="evidence" value="ECO:0007669"/>
    <property type="project" value="UniProtKB-UniRule"/>
</dbReference>
<comment type="domain">
    <text evidence="10">The N-terminal domain has structural similarity with S-adenosyl-L-methionine-dependent methyltransferases, but does not bind S-adenosyl-L-methionine. It is required for correct assembly of the 2 Fe-S clusters.</text>
</comment>
<dbReference type="Pfam" id="PF16803">
    <property type="entry name" value="DRE2_N"/>
    <property type="match status" value="1"/>
</dbReference>
<comment type="caution">
    <text evidence="10">Lacks conserved residue(s) required for the propagation of feature annotation.</text>
</comment>
<reference evidence="13" key="1">
    <citation type="submission" date="2022-07" db="EMBL/GenBank/DDBJ databases">
        <title>Fungi with potential for degradation of polypropylene.</title>
        <authorList>
            <person name="Gostincar C."/>
        </authorList>
    </citation>
    <scope>NUCLEOTIDE SEQUENCE</scope>
    <source>
        <strain evidence="13">EXF-13287</strain>
    </source>
</reference>
<feature type="region of interest" description="Fe-S binding site B" evidence="10">
    <location>
        <begin position="285"/>
        <end position="299"/>
    </location>
</feature>
<feature type="binding site" evidence="10">
    <location>
        <position position="288"/>
    </location>
    <ligand>
        <name>[4Fe-4S] cluster</name>
        <dbReference type="ChEBI" id="CHEBI:49883"/>
    </ligand>
</feature>
<dbReference type="InterPro" id="IPR031838">
    <property type="entry name" value="Dre2_N"/>
</dbReference>
<dbReference type="AlphaFoldDB" id="A0AA38W1A0"/>
<evidence type="ECO:0000256" key="3">
    <source>
        <dbReference type="ARBA" id="ARBA00022485"/>
    </source>
</evidence>
<evidence type="ECO:0000256" key="10">
    <source>
        <dbReference type="HAMAP-Rule" id="MF_03115"/>
    </source>
</evidence>
<feature type="binding site" evidence="10">
    <location>
        <position position="238"/>
    </location>
    <ligand>
        <name>[2Fe-2S] cluster</name>
        <dbReference type="ChEBI" id="CHEBI:190135"/>
    </ligand>
</feature>
<dbReference type="Pfam" id="PF05093">
    <property type="entry name" value="CIAPIN1"/>
    <property type="match status" value="1"/>
</dbReference>
<dbReference type="Proteomes" id="UP001174691">
    <property type="component" value="Unassembled WGS sequence"/>
</dbReference>
<accession>A0AA38W1A0</accession>
<evidence type="ECO:0000259" key="12">
    <source>
        <dbReference type="Pfam" id="PF16803"/>
    </source>
</evidence>
<evidence type="ECO:0000256" key="5">
    <source>
        <dbReference type="ARBA" id="ARBA00022714"/>
    </source>
</evidence>
<evidence type="ECO:0000313" key="13">
    <source>
        <dbReference type="EMBL" id="KAJ9165724.1"/>
    </source>
</evidence>
<dbReference type="InterPro" id="IPR046408">
    <property type="entry name" value="CIAPIN1"/>
</dbReference>
<gene>
    <name evidence="13" type="ORF">NKR19_g26</name>
</gene>
<keyword evidence="9 10" id="KW-0496">Mitochondrion</keyword>
<evidence type="ECO:0000256" key="2">
    <source>
        <dbReference type="ARBA" id="ARBA00008169"/>
    </source>
</evidence>
<comment type="domain">
    <text evidence="10">The twin Cx2C motifs are involved in the recognition by the mitochondrial MIA40-ERV1 disulfide relay system. The formation of 2 disulfide bonds in the Cx2C motifs through dithiol/disulfide exchange reactions effectively traps the protein in the mitochondrial intermembrane space.</text>
</comment>
<dbReference type="HAMAP" id="MF_03115">
    <property type="entry name" value="Anamorsin"/>
    <property type="match status" value="1"/>
</dbReference>
<dbReference type="GO" id="GO:0009055">
    <property type="term" value="F:electron transfer activity"/>
    <property type="evidence" value="ECO:0007669"/>
    <property type="project" value="UniProtKB-UniRule"/>
</dbReference>
<feature type="binding site" evidence="10">
    <location>
        <position position="235"/>
    </location>
    <ligand>
        <name>[2Fe-2S] cluster</name>
        <dbReference type="ChEBI" id="CHEBI:190135"/>
    </ligand>
</feature>
<evidence type="ECO:0000256" key="7">
    <source>
        <dbReference type="ARBA" id="ARBA00023004"/>
    </source>
</evidence>
<feature type="short sequence motif" description="Cx2C motif 2" evidence="10">
    <location>
        <begin position="296"/>
        <end position="299"/>
    </location>
</feature>
<evidence type="ECO:0000256" key="4">
    <source>
        <dbReference type="ARBA" id="ARBA00022490"/>
    </source>
</evidence>
<keyword evidence="8 10" id="KW-0411">Iron-sulfur</keyword>
<dbReference type="Gene3D" id="3.40.50.11000">
    <property type="entry name" value="Fe-S cluster assembly protein Dre2, N-terminal domain"/>
    <property type="match status" value="1"/>
</dbReference>
<dbReference type="GO" id="GO:0005758">
    <property type="term" value="C:mitochondrial intermembrane space"/>
    <property type="evidence" value="ECO:0007669"/>
    <property type="project" value="UniProtKB-SubCell"/>
</dbReference>
<feature type="binding site" evidence="10">
    <location>
        <position position="222"/>
    </location>
    <ligand>
        <name>[2Fe-2S] cluster</name>
        <dbReference type="ChEBI" id="CHEBI:190135"/>
    </ligand>
</feature>
<feature type="domain" description="Anamorsin C-terminal" evidence="11">
    <location>
        <begin position="217"/>
        <end position="315"/>
    </location>
</feature>
<comment type="subcellular location">
    <subcellularLocation>
        <location evidence="10">Cytoplasm</location>
    </subcellularLocation>
    <subcellularLocation>
        <location evidence="10">Mitochondrion intermembrane space</location>
    </subcellularLocation>
</comment>
<dbReference type="GO" id="GO:0051539">
    <property type="term" value="F:4 iron, 4 sulfur cluster binding"/>
    <property type="evidence" value="ECO:0007669"/>
    <property type="project" value="UniProtKB-KW"/>
</dbReference>
<comment type="cofactor">
    <cofactor evidence="10">
        <name>[2Fe-2S] cluster</name>
        <dbReference type="ChEBI" id="CHEBI:190135"/>
    </cofactor>
</comment>
<evidence type="ECO:0000259" key="11">
    <source>
        <dbReference type="Pfam" id="PF05093"/>
    </source>
</evidence>
<comment type="domain">
    <text evidence="10">The C-terminal domain binds 2 Fe-S clusters but is otherwise mostly in an intrinsically disordered conformation.</text>
</comment>
<evidence type="ECO:0000256" key="1">
    <source>
        <dbReference type="ARBA" id="ARBA00001966"/>
    </source>
</evidence>
<feature type="binding site" evidence="10">
    <location>
        <position position="299"/>
    </location>
    <ligand>
        <name>[4Fe-4S] cluster</name>
        <dbReference type="ChEBI" id="CHEBI:49883"/>
    </ligand>
</feature>
<feature type="domain" description="Fe-S cluster assembly protein Dre2 N-terminal" evidence="12">
    <location>
        <begin position="32"/>
        <end position="159"/>
    </location>
</feature>
<evidence type="ECO:0000313" key="14">
    <source>
        <dbReference type="Proteomes" id="UP001174691"/>
    </source>
</evidence>
<keyword evidence="3 10" id="KW-0004">4Fe-4S</keyword>
<organism evidence="13 14">
    <name type="scientific">Coniochaeta hoffmannii</name>
    <dbReference type="NCBI Taxonomy" id="91930"/>
    <lineage>
        <taxon>Eukaryota</taxon>
        <taxon>Fungi</taxon>
        <taxon>Dikarya</taxon>
        <taxon>Ascomycota</taxon>
        <taxon>Pezizomycotina</taxon>
        <taxon>Sordariomycetes</taxon>
        <taxon>Sordariomycetidae</taxon>
        <taxon>Coniochaetales</taxon>
        <taxon>Coniochaetaceae</taxon>
        <taxon>Coniochaeta</taxon>
    </lineage>
</organism>
<protein>
    <submittedName>
        <fullName evidence="13">Fe-S cluster assembly protein DRE2</fullName>
    </submittedName>
</protein>
<comment type="cofactor">
    <cofactor evidence="1 10">
        <name>[4Fe-4S] cluster</name>
        <dbReference type="ChEBI" id="CHEBI:49883"/>
    </cofactor>
</comment>
<comment type="similarity">
    <text evidence="2 10">Belongs to the anamorsin family.</text>
</comment>
<evidence type="ECO:0000256" key="6">
    <source>
        <dbReference type="ARBA" id="ARBA00022723"/>
    </source>
</evidence>
<keyword evidence="4 10" id="KW-0963">Cytoplasm</keyword>
<dbReference type="InterPro" id="IPR007785">
    <property type="entry name" value="Anamorsin"/>
</dbReference>
<keyword evidence="7 10" id="KW-0408">Iron</keyword>
<feature type="binding site" evidence="10">
    <location>
        <position position="285"/>
    </location>
    <ligand>
        <name>[4Fe-4S] cluster</name>
        <dbReference type="ChEBI" id="CHEBI:49883"/>
    </ligand>
</feature>
<evidence type="ECO:0000256" key="8">
    <source>
        <dbReference type="ARBA" id="ARBA00023014"/>
    </source>
</evidence>
<keyword evidence="5 10" id="KW-0001">2Fe-2S</keyword>
<sequence>MSPSFEIDFSDDFDVAPAASAAPVANGAKSSKRNLLLAPPSVAAHEEKLRDVFRTFDRSNTDLQMLDRLSAGLVHLPPATYDLVVVLTNSDDQQSEALRLLTRDVFTALVPSMKSAGQLQMQNGTLTTVAEREAILAGLLPQDGAYVKVEEEEVVVPLRLGAKKNIKQQGIPLPVSKPLGVGMVDPDDDDLGEYEDGDELIDEDELLGEEDLKRPQQQPPECAPEPGQKKRRRACKDCTCGLAERIQAEDEARKQKAQQGLKALKLQSEDLNELDFTVKGKTGSCNSCSLGDAFRCAGCPFLGLPAFKPGEEVKILNEVQL</sequence>